<dbReference type="GO" id="GO:0004930">
    <property type="term" value="F:G protein-coupled receptor activity"/>
    <property type="evidence" value="ECO:0007669"/>
    <property type="project" value="UniProtKB-KW"/>
</dbReference>
<feature type="domain" description="Receptor ligand binding region" evidence="11">
    <location>
        <begin position="67"/>
        <end position="426"/>
    </location>
</feature>
<dbReference type="PRINTS" id="PR00592">
    <property type="entry name" value="CASENSINGR"/>
</dbReference>
<comment type="subcellular location">
    <subcellularLocation>
        <location evidence="1">Cell membrane</location>
        <topology evidence="1">Multi-pass membrane protein</topology>
    </subcellularLocation>
</comment>
<dbReference type="RefSeq" id="XP_041441602.1">
    <property type="nucleotide sequence ID" value="XM_041585668.1"/>
</dbReference>
<evidence type="ECO:0000256" key="4">
    <source>
        <dbReference type="ARBA" id="ARBA00022729"/>
    </source>
</evidence>
<keyword evidence="12" id="KW-1185">Reference proteome</keyword>
<dbReference type="InterPro" id="IPR028082">
    <property type="entry name" value="Peripla_BP_I"/>
</dbReference>
<dbReference type="InterPro" id="IPR000337">
    <property type="entry name" value="GPCR_3"/>
</dbReference>
<evidence type="ECO:0000313" key="12">
    <source>
        <dbReference type="Proteomes" id="UP000186698"/>
    </source>
</evidence>
<organism evidence="12 13">
    <name type="scientific">Xenopus laevis</name>
    <name type="common">African clawed frog</name>
    <dbReference type="NCBI Taxonomy" id="8355"/>
    <lineage>
        <taxon>Eukaryota</taxon>
        <taxon>Metazoa</taxon>
        <taxon>Chordata</taxon>
        <taxon>Craniata</taxon>
        <taxon>Vertebrata</taxon>
        <taxon>Euteleostomi</taxon>
        <taxon>Amphibia</taxon>
        <taxon>Batrachia</taxon>
        <taxon>Anura</taxon>
        <taxon>Pipoidea</taxon>
        <taxon>Pipidae</taxon>
        <taxon>Xenopodinae</taxon>
        <taxon>Xenopus</taxon>
        <taxon>Xenopus</taxon>
    </lineage>
</organism>
<evidence type="ECO:0000256" key="7">
    <source>
        <dbReference type="ARBA" id="ARBA00023136"/>
    </source>
</evidence>
<evidence type="ECO:0000256" key="1">
    <source>
        <dbReference type="ARBA" id="ARBA00004651"/>
    </source>
</evidence>
<evidence type="ECO:0000256" key="6">
    <source>
        <dbReference type="ARBA" id="ARBA00023040"/>
    </source>
</evidence>
<dbReference type="GO" id="GO:0005886">
    <property type="term" value="C:plasma membrane"/>
    <property type="evidence" value="ECO:0007669"/>
    <property type="project" value="UniProtKB-SubCell"/>
</dbReference>
<protein>
    <submittedName>
        <fullName evidence="13">Extracellular calcium-sensing receptor-like</fullName>
    </submittedName>
</protein>
<reference evidence="13" key="1">
    <citation type="submission" date="2025-08" db="UniProtKB">
        <authorList>
            <consortium name="RefSeq"/>
        </authorList>
    </citation>
    <scope>IDENTIFICATION</scope>
    <source>
        <strain evidence="13">J_2021</strain>
        <tissue evidence="13">Erythrocytes</tissue>
    </source>
</reference>
<sequence length="433" mass="48454">MGTSLPSRITCNLPAENITGYLSRPGDIIIGGTFMVHLDRVFIDLDFTRQPPEIQCQMFIIEYFQNMQALIFAVEEINSDPELLPNITLGYQVFDTCFTLREAAKGTLLMLSGGKEMTPNYNCHKGAPLAGIVGDSWTTASIIMAQILGLYRYPQISYFATSPILNDRDLFPSFFRTIPSDEYQMKGLAQLVLYFGWTWVGILADDDDYGQYGLQMVKQEIINGGACVAFTEYILTGQANRDAPRLVQILRESTAKVVIVISSNFVIVVEELLKQNVTGNIWIASEAWATSDLLSKQRYQGILLGTIGLAIHNGQMPMFTKYLSSLRPSKHLNNQFILDFWEQAFSCKWLGDKNVAWIDNVTVNACTGDENLESLITEDYHRVSLSVYTAVYAIVWAVQSMLNCTPGAGPFPGASCSNISSFQAWQVRKNIFY</sequence>
<keyword evidence="5" id="KW-1133">Transmembrane helix</keyword>
<keyword evidence="7" id="KW-0472">Membrane</keyword>
<dbReference type="KEGG" id="xla:121401296"/>
<evidence type="ECO:0000256" key="10">
    <source>
        <dbReference type="ARBA" id="ARBA00023224"/>
    </source>
</evidence>
<evidence type="ECO:0000256" key="9">
    <source>
        <dbReference type="ARBA" id="ARBA00023180"/>
    </source>
</evidence>
<dbReference type="FunFam" id="3.40.50.2300:FF:000016">
    <property type="entry name" value="Taste 1 receptor member 2"/>
    <property type="match status" value="1"/>
</dbReference>
<keyword evidence="8" id="KW-0675">Receptor</keyword>
<name>A0A8J1MIN8_XENLA</name>
<keyword evidence="10" id="KW-0807">Transducer</keyword>
<evidence type="ECO:0000256" key="8">
    <source>
        <dbReference type="ARBA" id="ARBA00023170"/>
    </source>
</evidence>
<evidence type="ECO:0000256" key="2">
    <source>
        <dbReference type="ARBA" id="ARBA00022475"/>
    </source>
</evidence>
<dbReference type="SUPFAM" id="SSF53822">
    <property type="entry name" value="Periplasmic binding protein-like I"/>
    <property type="match status" value="1"/>
</dbReference>
<dbReference type="Pfam" id="PF01094">
    <property type="entry name" value="ANF_receptor"/>
    <property type="match status" value="1"/>
</dbReference>
<dbReference type="Proteomes" id="UP000186698">
    <property type="component" value="Chromosome 3L"/>
</dbReference>
<dbReference type="Gene3D" id="3.40.50.2300">
    <property type="match status" value="2"/>
</dbReference>
<keyword evidence="9" id="KW-0325">Glycoprotein</keyword>
<dbReference type="InterPro" id="IPR000068">
    <property type="entry name" value="GPCR_3_Ca_sens_rcpt-rel"/>
</dbReference>
<keyword evidence="2" id="KW-1003">Cell membrane</keyword>
<proteinExistence type="predicted"/>
<evidence type="ECO:0000259" key="11">
    <source>
        <dbReference type="Pfam" id="PF01094"/>
    </source>
</evidence>
<dbReference type="InterPro" id="IPR001828">
    <property type="entry name" value="ANF_lig-bd_rcpt"/>
</dbReference>
<gene>
    <name evidence="13" type="primary">LOC121401296</name>
</gene>
<dbReference type="PANTHER" id="PTHR24061">
    <property type="entry name" value="CALCIUM-SENSING RECEPTOR-RELATED"/>
    <property type="match status" value="1"/>
</dbReference>
<dbReference type="OrthoDB" id="5984008at2759"/>
<evidence type="ECO:0000256" key="3">
    <source>
        <dbReference type="ARBA" id="ARBA00022692"/>
    </source>
</evidence>
<dbReference type="AlphaFoldDB" id="A0A8J1MIN8"/>
<dbReference type="GeneID" id="121401296"/>
<dbReference type="PANTHER" id="PTHR24061:SF609">
    <property type="entry name" value="EXTRACELLULAR CALCIUM-SENSING RECEPTOR"/>
    <property type="match status" value="1"/>
</dbReference>
<accession>A0A8J1MIN8</accession>
<keyword evidence="6" id="KW-0297">G-protein coupled receptor</keyword>
<keyword evidence="3" id="KW-0812">Transmembrane</keyword>
<keyword evidence="4" id="KW-0732">Signal</keyword>
<evidence type="ECO:0000313" key="13">
    <source>
        <dbReference type="RefSeq" id="XP_041441602.1"/>
    </source>
</evidence>
<dbReference type="FunFam" id="3.40.50.2300:FF:000067">
    <property type="entry name" value="Olfactory receptor C family, h1"/>
    <property type="match status" value="1"/>
</dbReference>
<dbReference type="PRINTS" id="PR00248">
    <property type="entry name" value="GPCRMGR"/>
</dbReference>
<evidence type="ECO:0000256" key="5">
    <source>
        <dbReference type="ARBA" id="ARBA00022989"/>
    </source>
</evidence>